<name>A0ABY1NB51_9BACT</name>
<evidence type="ECO:0000313" key="3">
    <source>
        <dbReference type="Proteomes" id="UP001157915"/>
    </source>
</evidence>
<protein>
    <submittedName>
        <fullName evidence="2">Uncharacterized protein</fullName>
    </submittedName>
</protein>
<comment type="caution">
    <text evidence="2">The sequence shown here is derived from an EMBL/GenBank/DDBJ whole genome shotgun (WGS) entry which is preliminary data.</text>
</comment>
<feature type="transmembrane region" description="Helical" evidence="1">
    <location>
        <begin position="55"/>
        <end position="76"/>
    </location>
</feature>
<organism evidence="2 3">
    <name type="scientific">Algoriphagus winogradskyi</name>
    <dbReference type="NCBI Taxonomy" id="237017"/>
    <lineage>
        <taxon>Bacteria</taxon>
        <taxon>Pseudomonadati</taxon>
        <taxon>Bacteroidota</taxon>
        <taxon>Cytophagia</taxon>
        <taxon>Cytophagales</taxon>
        <taxon>Cyclobacteriaceae</taxon>
        <taxon>Algoriphagus</taxon>
    </lineage>
</organism>
<sequence length="96" mass="11105">MTISWKHIMLGIGIVIFDLTVYILLGLLLMNYDDFYTESEGEYWSLASMTTKEKITYIGLNSWHVINVLGIVYIIYRLTRKLIKALVATTHIAYGR</sequence>
<gene>
    <name evidence="2" type="ORF">SAMN06265367_101335</name>
</gene>
<feature type="transmembrane region" description="Helical" evidence="1">
    <location>
        <begin position="7"/>
        <end position="30"/>
    </location>
</feature>
<keyword evidence="1" id="KW-0812">Transmembrane</keyword>
<accession>A0ABY1NB51</accession>
<dbReference type="Proteomes" id="UP001157915">
    <property type="component" value="Unassembled WGS sequence"/>
</dbReference>
<keyword evidence="1" id="KW-0472">Membrane</keyword>
<reference evidence="2 3" key="1">
    <citation type="submission" date="2017-05" db="EMBL/GenBank/DDBJ databases">
        <authorList>
            <person name="Varghese N."/>
            <person name="Submissions S."/>
        </authorList>
    </citation>
    <scope>NUCLEOTIDE SEQUENCE [LARGE SCALE GENOMIC DNA]</scope>
    <source>
        <strain evidence="2 3">DSM 15360</strain>
    </source>
</reference>
<evidence type="ECO:0000256" key="1">
    <source>
        <dbReference type="SAM" id="Phobius"/>
    </source>
</evidence>
<keyword evidence="1" id="KW-1133">Transmembrane helix</keyword>
<keyword evidence="3" id="KW-1185">Reference proteome</keyword>
<dbReference type="EMBL" id="FXUA01000001">
    <property type="protein sequence ID" value="SMP05236.1"/>
    <property type="molecule type" value="Genomic_DNA"/>
</dbReference>
<proteinExistence type="predicted"/>
<evidence type="ECO:0000313" key="2">
    <source>
        <dbReference type="EMBL" id="SMP05236.1"/>
    </source>
</evidence>